<evidence type="ECO:0008006" key="5">
    <source>
        <dbReference type="Google" id="ProtNLM"/>
    </source>
</evidence>
<dbReference type="RefSeq" id="WP_339587844.1">
    <property type="nucleotide sequence ID" value="NZ_JBBHJZ010000003.1"/>
</dbReference>
<evidence type="ECO:0000256" key="1">
    <source>
        <dbReference type="SAM" id="MobiDB-lite"/>
    </source>
</evidence>
<accession>A0ABU8RXX5</accession>
<name>A0ABU8RXX5_9SPHN</name>
<comment type="caution">
    <text evidence="3">The sequence shown here is derived from an EMBL/GenBank/DDBJ whole genome shotgun (WGS) entry which is preliminary data.</text>
</comment>
<keyword evidence="2" id="KW-0732">Signal</keyword>
<gene>
    <name evidence="3" type="ORF">WG901_14700</name>
</gene>
<sequence length="241" mass="25535">MRDRSIFALLAVLAAAAAPATAMARPGGWDGPSWGDSRWDRPGWQDNRSSARRLESRRSDEGRVQVARFVAEGDAAQALGHGAIAVASGTEGQDYVPQGNRAAYEAAVVDQLVHAGYETAKASQTDGQLAELTVTRTVIQPAEAKRNPVSGEAAVSVGNRGTAYGLAVNVDFTKPLPPLVSTRLEARIRDRATNTVLWEGRAEVASREGADGWGEQEIAARLAEALFDGFPRASDSPRLGG</sequence>
<proteinExistence type="predicted"/>
<protein>
    <recommendedName>
        <fullName evidence="5">DUF4136 domain-containing protein</fullName>
    </recommendedName>
</protein>
<evidence type="ECO:0000313" key="3">
    <source>
        <dbReference type="EMBL" id="MEJ5977896.1"/>
    </source>
</evidence>
<evidence type="ECO:0000256" key="2">
    <source>
        <dbReference type="SAM" id="SignalP"/>
    </source>
</evidence>
<dbReference type="EMBL" id="JBBHJZ010000003">
    <property type="protein sequence ID" value="MEJ5977896.1"/>
    <property type="molecule type" value="Genomic_DNA"/>
</dbReference>
<feature type="chain" id="PRO_5045137680" description="DUF4136 domain-containing protein" evidence="2">
    <location>
        <begin position="25"/>
        <end position="241"/>
    </location>
</feature>
<evidence type="ECO:0000313" key="4">
    <source>
        <dbReference type="Proteomes" id="UP001361239"/>
    </source>
</evidence>
<feature type="signal peptide" evidence="2">
    <location>
        <begin position="1"/>
        <end position="24"/>
    </location>
</feature>
<reference evidence="3 4" key="1">
    <citation type="submission" date="2024-03" db="EMBL/GenBank/DDBJ databases">
        <authorList>
            <person name="Jo J.-H."/>
        </authorList>
    </citation>
    <scope>NUCLEOTIDE SEQUENCE [LARGE SCALE GENOMIC DNA]</scope>
    <source>
        <strain evidence="3 4">PS1R-30</strain>
    </source>
</reference>
<feature type="region of interest" description="Disordered" evidence="1">
    <location>
        <begin position="22"/>
        <end position="58"/>
    </location>
</feature>
<dbReference type="Proteomes" id="UP001361239">
    <property type="component" value="Unassembled WGS sequence"/>
</dbReference>
<keyword evidence="4" id="KW-1185">Reference proteome</keyword>
<organism evidence="3 4">
    <name type="scientific">Novosphingobium anseongense</name>
    <dbReference type="NCBI Taxonomy" id="3133436"/>
    <lineage>
        <taxon>Bacteria</taxon>
        <taxon>Pseudomonadati</taxon>
        <taxon>Pseudomonadota</taxon>
        <taxon>Alphaproteobacteria</taxon>
        <taxon>Sphingomonadales</taxon>
        <taxon>Sphingomonadaceae</taxon>
        <taxon>Novosphingobium</taxon>
    </lineage>
</organism>